<feature type="chain" id="PRO_5002273324" evidence="2">
    <location>
        <begin position="23"/>
        <end position="220"/>
    </location>
</feature>
<proteinExistence type="predicted"/>
<dbReference type="Proteomes" id="UP000026960">
    <property type="component" value="Chromosome 10"/>
</dbReference>
<evidence type="ECO:0000313" key="3">
    <source>
        <dbReference type="EnsemblPlants" id="OBART10G14480.1"/>
    </source>
</evidence>
<keyword evidence="2" id="KW-0732">Signal</keyword>
<feature type="region of interest" description="Disordered" evidence="1">
    <location>
        <begin position="34"/>
        <end position="56"/>
    </location>
</feature>
<reference evidence="3" key="2">
    <citation type="submission" date="2015-03" db="UniProtKB">
        <authorList>
            <consortium name="EnsemblPlants"/>
        </authorList>
    </citation>
    <scope>IDENTIFICATION</scope>
</reference>
<evidence type="ECO:0000256" key="2">
    <source>
        <dbReference type="SAM" id="SignalP"/>
    </source>
</evidence>
<protein>
    <submittedName>
        <fullName evidence="3">Uncharacterized protein</fullName>
    </submittedName>
</protein>
<dbReference type="HOGENOM" id="CLU_1257767_0_0_1"/>
<dbReference type="STRING" id="65489.A0A0D3HF65"/>
<sequence length="220" mass="23287">MWGPSSLSPSFFLLPLSLPSLSLPFLLPLPSRHRRPVPSPTPSRRERGHKSSSAAGDALRVGAARGHGGLHFFASRSHAARLIDLVTSLSSARVVMSKQLVSHVKLCLVCRDDLIFLPSAHCCNQAKKVAGQAVAEPHQHRSISNLCAAASFFPSFLLLPGFGQRPSSPPPTSAPPVAGERTSSVAWTAETTQERRRKPGGEATEPATALAGAEAQPGAR</sequence>
<feature type="signal peptide" evidence="2">
    <location>
        <begin position="1"/>
        <end position="22"/>
    </location>
</feature>
<dbReference type="AlphaFoldDB" id="A0A0D3HF65"/>
<organism evidence="3">
    <name type="scientific">Oryza barthii</name>
    <dbReference type="NCBI Taxonomy" id="65489"/>
    <lineage>
        <taxon>Eukaryota</taxon>
        <taxon>Viridiplantae</taxon>
        <taxon>Streptophyta</taxon>
        <taxon>Embryophyta</taxon>
        <taxon>Tracheophyta</taxon>
        <taxon>Spermatophyta</taxon>
        <taxon>Magnoliopsida</taxon>
        <taxon>Liliopsida</taxon>
        <taxon>Poales</taxon>
        <taxon>Poaceae</taxon>
        <taxon>BOP clade</taxon>
        <taxon>Oryzoideae</taxon>
        <taxon>Oryzeae</taxon>
        <taxon>Oryzinae</taxon>
        <taxon>Oryza</taxon>
    </lineage>
</organism>
<name>A0A0D3HF65_9ORYZ</name>
<keyword evidence="4" id="KW-1185">Reference proteome</keyword>
<accession>A0A0D3HF65</accession>
<evidence type="ECO:0000313" key="4">
    <source>
        <dbReference type="Proteomes" id="UP000026960"/>
    </source>
</evidence>
<dbReference type="PaxDb" id="65489-OBART10G14480.1"/>
<feature type="region of interest" description="Disordered" evidence="1">
    <location>
        <begin position="164"/>
        <end position="220"/>
    </location>
</feature>
<dbReference type="Gramene" id="OBART10G14480.1">
    <property type="protein sequence ID" value="OBART10G14480.1"/>
    <property type="gene ID" value="OBART10G14480"/>
</dbReference>
<dbReference type="EnsemblPlants" id="OBART10G14480.1">
    <property type="protein sequence ID" value="OBART10G14480.1"/>
    <property type="gene ID" value="OBART10G14480"/>
</dbReference>
<feature type="compositionally biased region" description="Polar residues" evidence="1">
    <location>
        <begin position="181"/>
        <end position="191"/>
    </location>
</feature>
<evidence type="ECO:0000256" key="1">
    <source>
        <dbReference type="SAM" id="MobiDB-lite"/>
    </source>
</evidence>
<reference evidence="3" key="1">
    <citation type="journal article" date="2009" name="Rice">
        <title>De Novo Next Generation Sequencing of Plant Genomes.</title>
        <authorList>
            <person name="Rounsley S."/>
            <person name="Marri P.R."/>
            <person name="Yu Y."/>
            <person name="He R."/>
            <person name="Sisneros N."/>
            <person name="Goicoechea J.L."/>
            <person name="Lee S.J."/>
            <person name="Angelova A."/>
            <person name="Kudrna D."/>
            <person name="Luo M."/>
            <person name="Affourtit J."/>
            <person name="Desany B."/>
            <person name="Knight J."/>
            <person name="Niazi F."/>
            <person name="Egholm M."/>
            <person name="Wing R.A."/>
        </authorList>
    </citation>
    <scope>NUCLEOTIDE SEQUENCE [LARGE SCALE GENOMIC DNA]</scope>
    <source>
        <strain evidence="3">cv. IRGC 105608</strain>
    </source>
</reference>